<dbReference type="InterPro" id="IPR043502">
    <property type="entry name" value="DNA/RNA_pol_sf"/>
</dbReference>
<gene>
    <name evidence="2" type="ORF">QYE76_000457</name>
</gene>
<dbReference type="Pfam" id="PF17919">
    <property type="entry name" value="RT_RNaseH_2"/>
    <property type="match status" value="1"/>
</dbReference>
<dbReference type="AlphaFoldDB" id="A0AAD8RL64"/>
<protein>
    <recommendedName>
        <fullName evidence="1">Reverse transcriptase/retrotransposon-derived protein RNase H-like domain-containing protein</fullName>
    </recommendedName>
</protein>
<name>A0AAD8RL64_LOLMU</name>
<organism evidence="2 3">
    <name type="scientific">Lolium multiflorum</name>
    <name type="common">Italian ryegrass</name>
    <name type="synonym">Lolium perenne subsp. multiflorum</name>
    <dbReference type="NCBI Taxonomy" id="4521"/>
    <lineage>
        <taxon>Eukaryota</taxon>
        <taxon>Viridiplantae</taxon>
        <taxon>Streptophyta</taxon>
        <taxon>Embryophyta</taxon>
        <taxon>Tracheophyta</taxon>
        <taxon>Spermatophyta</taxon>
        <taxon>Magnoliopsida</taxon>
        <taxon>Liliopsida</taxon>
        <taxon>Poales</taxon>
        <taxon>Poaceae</taxon>
        <taxon>BOP clade</taxon>
        <taxon>Pooideae</taxon>
        <taxon>Poodae</taxon>
        <taxon>Poeae</taxon>
        <taxon>Poeae Chloroplast Group 2 (Poeae type)</taxon>
        <taxon>Loliodinae</taxon>
        <taxon>Loliinae</taxon>
        <taxon>Lolium</taxon>
    </lineage>
</organism>
<dbReference type="Gene3D" id="3.30.70.270">
    <property type="match status" value="1"/>
</dbReference>
<dbReference type="EMBL" id="JAUUTY010000005">
    <property type="protein sequence ID" value="KAK1626142.1"/>
    <property type="molecule type" value="Genomic_DNA"/>
</dbReference>
<comment type="caution">
    <text evidence="2">The sequence shown here is derived from an EMBL/GenBank/DDBJ whole genome shotgun (WGS) entry which is preliminary data.</text>
</comment>
<dbReference type="PANTHER" id="PTHR48475">
    <property type="entry name" value="RIBONUCLEASE H"/>
    <property type="match status" value="1"/>
</dbReference>
<accession>A0AAD8RL64</accession>
<dbReference type="Proteomes" id="UP001231189">
    <property type="component" value="Unassembled WGS sequence"/>
</dbReference>
<reference evidence="2" key="1">
    <citation type="submission" date="2023-07" db="EMBL/GenBank/DDBJ databases">
        <title>A chromosome-level genome assembly of Lolium multiflorum.</title>
        <authorList>
            <person name="Chen Y."/>
            <person name="Copetti D."/>
            <person name="Kolliker R."/>
            <person name="Studer B."/>
        </authorList>
    </citation>
    <scope>NUCLEOTIDE SEQUENCE</scope>
    <source>
        <strain evidence="2">02402/16</strain>
        <tissue evidence="2">Leaf</tissue>
    </source>
</reference>
<sequence>MASVCSHDDSWRRVGHEVALAGVHIRAGILDINGERTVSALVQRIYNMDFINDNAGCFANGGKFPQNGRTIEFGSIRVYFGTVPVRQRLSPVLVAPDPPRWLCAGRCRQRGGKVRVDVSFGGRDNCRVENIEFEVVDLDSPYHALRETGIGGFHGLNPYGLPQDEDAGTSWTLDRGNVPAVQKCLFDQIGKNVQVYVDDIVIKTKVKDTFDDIRQTFDNLRRFRMKLNPAKCTFGVPAGKLLGFLVSSRGIEVNPVKIRAIERMTIPGTERCAKVYRKLGIAKPVHKQARRKGLATLCFDEKVGYFRLDHTADAAFKELKNMLVTVPILASPLEREPMLLYIAATNRVVSVVVVVERRGRKNRPEAGILPEVLSSSKQNYPHFQKMTYGVFMAATKLKHYFEEHPMKVVSEAPISDIMGNKDASGRIAQWAIQLSPYVPVYEEEMP</sequence>
<dbReference type="PANTHER" id="PTHR48475:SF2">
    <property type="entry name" value="RIBONUCLEASE H"/>
    <property type="match status" value="1"/>
</dbReference>
<proteinExistence type="predicted"/>
<evidence type="ECO:0000259" key="1">
    <source>
        <dbReference type="Pfam" id="PF17919"/>
    </source>
</evidence>
<keyword evidence="3" id="KW-1185">Reference proteome</keyword>
<dbReference type="SUPFAM" id="SSF56672">
    <property type="entry name" value="DNA/RNA polymerases"/>
    <property type="match status" value="1"/>
</dbReference>
<evidence type="ECO:0000313" key="2">
    <source>
        <dbReference type="EMBL" id="KAK1626142.1"/>
    </source>
</evidence>
<dbReference type="InterPro" id="IPR043128">
    <property type="entry name" value="Rev_trsase/Diguanyl_cyclase"/>
</dbReference>
<dbReference type="InterPro" id="IPR041577">
    <property type="entry name" value="RT_RNaseH_2"/>
</dbReference>
<feature type="domain" description="Reverse transcriptase/retrotransposon-derived protein RNase H-like" evidence="1">
    <location>
        <begin position="310"/>
        <end position="408"/>
    </location>
</feature>
<evidence type="ECO:0000313" key="3">
    <source>
        <dbReference type="Proteomes" id="UP001231189"/>
    </source>
</evidence>